<evidence type="ECO:0000313" key="2">
    <source>
        <dbReference type="EMBL" id="CAG9800903.1"/>
    </source>
</evidence>
<proteinExistence type="predicted"/>
<dbReference type="AlphaFoldDB" id="A0A9N9RQJ6"/>
<sequence length="274" mass="31413">MDAKGWNVKQYTEHNGEQTKSAKKFFMFYADLLKDLYGDDPVTLIDVGSGCGRVLVNIILKDSELKFSKVVGADKCTKMIDHANKTYGSDELKFHLMDVQECVPECLKSLKFDILTSFYCLHWIHDLKKAFNVISSLLKPGGLFLCVFLKKHFLAGIYSALAQKYSPYMDNYENKFSELLFLDNADEVIKGYLTECGFEIVEFIDVKNDLCDLNSEAIMSESLEVINPFLSAMPDTLRKAFLQDQIEVSYKIQTGKKNPFVIKRRIFYFIAKKL</sequence>
<feature type="domain" description="Methyltransferase type 11" evidence="1">
    <location>
        <begin position="46"/>
        <end position="146"/>
    </location>
</feature>
<reference evidence="2" key="2">
    <citation type="submission" date="2022-10" db="EMBL/GenBank/DDBJ databases">
        <authorList>
            <consortium name="ENA_rothamsted_submissions"/>
            <consortium name="culmorum"/>
            <person name="King R."/>
        </authorList>
    </citation>
    <scope>NUCLEOTIDE SEQUENCE</scope>
</reference>
<dbReference type="Proteomes" id="UP001153620">
    <property type="component" value="Chromosome 1"/>
</dbReference>
<protein>
    <recommendedName>
        <fullName evidence="1">Methyltransferase type 11 domain-containing protein</fullName>
    </recommendedName>
</protein>
<evidence type="ECO:0000259" key="1">
    <source>
        <dbReference type="Pfam" id="PF08241"/>
    </source>
</evidence>
<dbReference type="SUPFAM" id="SSF53335">
    <property type="entry name" value="S-adenosyl-L-methionine-dependent methyltransferases"/>
    <property type="match status" value="1"/>
</dbReference>
<dbReference type="InterPro" id="IPR029063">
    <property type="entry name" value="SAM-dependent_MTases_sf"/>
</dbReference>
<organism evidence="2 3">
    <name type="scientific">Chironomus riparius</name>
    <dbReference type="NCBI Taxonomy" id="315576"/>
    <lineage>
        <taxon>Eukaryota</taxon>
        <taxon>Metazoa</taxon>
        <taxon>Ecdysozoa</taxon>
        <taxon>Arthropoda</taxon>
        <taxon>Hexapoda</taxon>
        <taxon>Insecta</taxon>
        <taxon>Pterygota</taxon>
        <taxon>Neoptera</taxon>
        <taxon>Endopterygota</taxon>
        <taxon>Diptera</taxon>
        <taxon>Nematocera</taxon>
        <taxon>Chironomoidea</taxon>
        <taxon>Chironomidae</taxon>
        <taxon>Chironominae</taxon>
        <taxon>Chironomus</taxon>
    </lineage>
</organism>
<name>A0A9N9RQJ6_9DIPT</name>
<dbReference type="PANTHER" id="PTHR43861">
    <property type="entry name" value="TRANS-ACONITATE 2-METHYLTRANSFERASE-RELATED"/>
    <property type="match status" value="1"/>
</dbReference>
<dbReference type="GO" id="GO:0008757">
    <property type="term" value="F:S-adenosylmethionine-dependent methyltransferase activity"/>
    <property type="evidence" value="ECO:0007669"/>
    <property type="project" value="InterPro"/>
</dbReference>
<dbReference type="CDD" id="cd02440">
    <property type="entry name" value="AdoMet_MTases"/>
    <property type="match status" value="1"/>
</dbReference>
<dbReference type="EMBL" id="OU895877">
    <property type="protein sequence ID" value="CAG9800903.1"/>
    <property type="molecule type" value="Genomic_DNA"/>
</dbReference>
<evidence type="ECO:0000313" key="3">
    <source>
        <dbReference type="Proteomes" id="UP001153620"/>
    </source>
</evidence>
<dbReference type="InterPro" id="IPR013216">
    <property type="entry name" value="Methyltransf_11"/>
</dbReference>
<dbReference type="Pfam" id="PF08241">
    <property type="entry name" value="Methyltransf_11"/>
    <property type="match status" value="1"/>
</dbReference>
<reference evidence="2" key="1">
    <citation type="submission" date="2022-01" db="EMBL/GenBank/DDBJ databases">
        <authorList>
            <person name="King R."/>
        </authorList>
    </citation>
    <scope>NUCLEOTIDE SEQUENCE</scope>
</reference>
<dbReference type="PANTHER" id="PTHR43861:SF1">
    <property type="entry name" value="TRANS-ACONITATE 2-METHYLTRANSFERASE"/>
    <property type="match status" value="1"/>
</dbReference>
<keyword evidence="3" id="KW-1185">Reference proteome</keyword>
<accession>A0A9N9RQJ6</accession>
<dbReference type="OrthoDB" id="8300214at2759"/>
<dbReference type="Gene3D" id="3.40.50.150">
    <property type="entry name" value="Vaccinia Virus protein VP39"/>
    <property type="match status" value="1"/>
</dbReference>
<gene>
    <name evidence="2" type="ORF">CHIRRI_LOCUS3840</name>
</gene>